<sequence length="363" mass="39384">MNSFMMLSSAAFGLPVVLAKADEANSDAINNSAKKVKASSIPLYPEPVSWEYTPKPPNKLEELVKTTRIQATNVKAEYQPIIDKIIHVAETGKAHTSQAVWRVRNDTTTRVGAMALGGMVTGLIAARRRGLFNKISSLLIGLGGTGMLCYPDQTKILVNDTGKLALKNARIAYHFIVGARPAIPNENGKPFDRVVGMTTEIGKWGFSLFQKINPSKAEHEAITSRPENSESDQEFSAVSESPVREDASISDIITNPTPSTQTNENVNIFENEPSTSESHQTPAKDNEPAQADTSSSTTSPENVVPMEQKIIVEDEIRASEDDGSHKVKESKSGEEPAPLAAVAYEGDLGQGTLEDKELYTTRE</sequence>
<feature type="chain" id="PRO_5041914515" description="MICOS complex subunit" evidence="9">
    <location>
        <begin position="22"/>
        <end position="363"/>
    </location>
</feature>
<protein>
    <recommendedName>
        <fullName evidence="7">MICOS complex subunit</fullName>
    </recommendedName>
</protein>
<feature type="compositionally biased region" description="Polar residues" evidence="8">
    <location>
        <begin position="291"/>
        <end position="301"/>
    </location>
</feature>
<evidence type="ECO:0000313" key="10">
    <source>
        <dbReference type="EMBL" id="KAI9559373.1"/>
    </source>
</evidence>
<comment type="subunit">
    <text evidence="7">Component of the mitochondrial contact site and cristae organizing system (MICOS) complex.</text>
</comment>
<reference evidence="10 11" key="1">
    <citation type="submission" date="2022-05" db="EMBL/GenBank/DDBJ databases">
        <title>A multi-omics perspective on studying reproductive biology in Daphnia sinensis.</title>
        <authorList>
            <person name="Jia J."/>
        </authorList>
    </citation>
    <scope>NUCLEOTIDE SEQUENCE [LARGE SCALE GENOMIC DNA]</scope>
    <source>
        <strain evidence="10 11">WSL</strain>
    </source>
</reference>
<name>A0AAD5LBW4_9CRUS</name>
<keyword evidence="3" id="KW-0812">Transmembrane</keyword>
<evidence type="ECO:0000256" key="3">
    <source>
        <dbReference type="ARBA" id="ARBA00022692"/>
    </source>
</evidence>
<keyword evidence="7" id="KW-0999">Mitochondrion inner membrane</keyword>
<gene>
    <name evidence="10" type="ORF">GHT06_016162</name>
</gene>
<accession>A0AAD5LBW4</accession>
<keyword evidence="4" id="KW-1133">Transmembrane helix</keyword>
<keyword evidence="6" id="KW-0472">Membrane</keyword>
<dbReference type="InterPro" id="IPR019166">
    <property type="entry name" value="MIC26/MIC27"/>
</dbReference>
<evidence type="ECO:0000256" key="9">
    <source>
        <dbReference type="SAM" id="SignalP"/>
    </source>
</evidence>
<keyword evidence="11" id="KW-1185">Reference proteome</keyword>
<feature type="signal peptide" evidence="9">
    <location>
        <begin position="1"/>
        <end position="21"/>
    </location>
</feature>
<evidence type="ECO:0000256" key="5">
    <source>
        <dbReference type="ARBA" id="ARBA00023128"/>
    </source>
</evidence>
<dbReference type="GO" id="GO:0061617">
    <property type="term" value="C:MICOS complex"/>
    <property type="evidence" value="ECO:0007669"/>
    <property type="project" value="UniProtKB-UniRule"/>
</dbReference>
<feature type="region of interest" description="Disordered" evidence="8">
    <location>
        <begin position="217"/>
        <end position="338"/>
    </location>
</feature>
<dbReference type="InterPro" id="IPR033182">
    <property type="entry name" value="MIC26/MIC27_animal"/>
</dbReference>
<evidence type="ECO:0000256" key="4">
    <source>
        <dbReference type="ARBA" id="ARBA00022989"/>
    </source>
</evidence>
<evidence type="ECO:0000256" key="8">
    <source>
        <dbReference type="SAM" id="MobiDB-lite"/>
    </source>
</evidence>
<comment type="caution">
    <text evidence="10">The sequence shown here is derived from an EMBL/GenBank/DDBJ whole genome shotgun (WGS) entry which is preliminary data.</text>
</comment>
<evidence type="ECO:0000256" key="6">
    <source>
        <dbReference type="ARBA" id="ARBA00023136"/>
    </source>
</evidence>
<dbReference type="GO" id="GO:0042407">
    <property type="term" value="P:cristae formation"/>
    <property type="evidence" value="ECO:0007669"/>
    <property type="project" value="InterPro"/>
</dbReference>
<dbReference type="Pfam" id="PF09769">
    <property type="entry name" value="ApoO"/>
    <property type="match status" value="1"/>
</dbReference>
<evidence type="ECO:0000256" key="7">
    <source>
        <dbReference type="RuleBase" id="RU363021"/>
    </source>
</evidence>
<dbReference type="EMBL" id="WJBH02000005">
    <property type="protein sequence ID" value="KAI9559373.1"/>
    <property type="molecule type" value="Genomic_DNA"/>
</dbReference>
<comment type="subcellular location">
    <subcellularLocation>
        <location evidence="7">Mitochondrion inner membrane</location>
    </subcellularLocation>
    <subcellularLocation>
        <location evidence="1">Mitochondrion membrane</location>
    </subcellularLocation>
</comment>
<keyword evidence="9" id="KW-0732">Signal</keyword>
<keyword evidence="5 7" id="KW-0496">Mitochondrion</keyword>
<feature type="compositionally biased region" description="Basic and acidic residues" evidence="8">
    <location>
        <begin position="310"/>
        <end position="334"/>
    </location>
</feature>
<evidence type="ECO:0000256" key="2">
    <source>
        <dbReference type="ARBA" id="ARBA00010904"/>
    </source>
</evidence>
<feature type="compositionally biased region" description="Polar residues" evidence="8">
    <location>
        <begin position="251"/>
        <end position="281"/>
    </location>
</feature>
<dbReference type="Proteomes" id="UP000820818">
    <property type="component" value="Linkage Group LG5"/>
</dbReference>
<dbReference type="AlphaFoldDB" id="A0AAD5LBW4"/>
<organism evidence="10 11">
    <name type="scientific">Daphnia sinensis</name>
    <dbReference type="NCBI Taxonomy" id="1820382"/>
    <lineage>
        <taxon>Eukaryota</taxon>
        <taxon>Metazoa</taxon>
        <taxon>Ecdysozoa</taxon>
        <taxon>Arthropoda</taxon>
        <taxon>Crustacea</taxon>
        <taxon>Branchiopoda</taxon>
        <taxon>Diplostraca</taxon>
        <taxon>Cladocera</taxon>
        <taxon>Anomopoda</taxon>
        <taxon>Daphniidae</taxon>
        <taxon>Daphnia</taxon>
        <taxon>Daphnia similis group</taxon>
    </lineage>
</organism>
<evidence type="ECO:0000313" key="11">
    <source>
        <dbReference type="Proteomes" id="UP000820818"/>
    </source>
</evidence>
<proteinExistence type="inferred from homology"/>
<dbReference type="PANTHER" id="PTHR14564">
    <property type="entry name" value="MICOS COMPLEX SUBUNIT MIC26 / MIC27 FAMILY MEMBER"/>
    <property type="match status" value="1"/>
</dbReference>
<comment type="similarity">
    <text evidence="2">Belongs to the apolipoprotein O/MICOS complex subunit Mic27 family.</text>
</comment>
<evidence type="ECO:0000256" key="1">
    <source>
        <dbReference type="ARBA" id="ARBA00004325"/>
    </source>
</evidence>
<comment type="function">
    <text evidence="7">Component of the MICOS complex, a large protein complex of the mitochondrial inner membrane that plays crucial roles in the maintenance of crista junctions, inner membrane architecture, and formation of contact sites to the outer membrane.</text>
</comment>